<dbReference type="Pfam" id="PF00994">
    <property type="entry name" value="MoCF_biosynth"/>
    <property type="match status" value="1"/>
</dbReference>
<comment type="catalytic activity">
    <reaction evidence="1">
        <text>adenylyl-molybdopterin + molybdate = Mo-molybdopterin + AMP + H(+)</text>
        <dbReference type="Rhea" id="RHEA:35047"/>
        <dbReference type="ChEBI" id="CHEBI:15378"/>
        <dbReference type="ChEBI" id="CHEBI:36264"/>
        <dbReference type="ChEBI" id="CHEBI:62727"/>
        <dbReference type="ChEBI" id="CHEBI:71302"/>
        <dbReference type="ChEBI" id="CHEBI:456215"/>
    </reaction>
</comment>
<comment type="function">
    <text evidence="1">Catalyzes the insertion of molybdate into adenylated molybdopterin with the concomitant release of AMP.</text>
</comment>
<dbReference type="CDD" id="cd03522">
    <property type="entry name" value="MoeA_like"/>
    <property type="match status" value="1"/>
</dbReference>
<keyword evidence="1" id="KW-0808">Transferase</keyword>
<evidence type="ECO:0000313" key="4">
    <source>
        <dbReference type="Proteomes" id="UP000216752"/>
    </source>
</evidence>
<feature type="domain" description="MoaB/Mog" evidence="2">
    <location>
        <begin position="174"/>
        <end position="306"/>
    </location>
</feature>
<keyword evidence="1" id="KW-0501">Molybdenum cofactor biosynthesis</keyword>
<dbReference type="EC" id="2.10.1.1" evidence="1"/>
<dbReference type="InterPro" id="IPR001453">
    <property type="entry name" value="MoaB/Mog_dom"/>
</dbReference>
<keyword evidence="4" id="KW-1185">Reference proteome</keyword>
<comment type="similarity">
    <text evidence="1">Belongs to the MoeA family.</text>
</comment>
<dbReference type="SUPFAM" id="SSF53218">
    <property type="entry name" value="Molybdenum cofactor biosynthesis proteins"/>
    <property type="match status" value="1"/>
</dbReference>
<protein>
    <recommendedName>
        <fullName evidence="1">Molybdopterin molybdenumtransferase</fullName>
        <ecNumber evidence="1">2.10.1.1</ecNumber>
    </recommendedName>
</protein>
<dbReference type="InterPro" id="IPR036425">
    <property type="entry name" value="MoaB/Mog-like_dom_sf"/>
</dbReference>
<comment type="pathway">
    <text evidence="1">Cofactor biosynthesis; molybdopterin biosynthesis.</text>
</comment>
<sequence length="339" mass="37612">MRKVRVENAVGLKLCHDLTKVVPGEFKGVAFKRGHVIKEEDIEELLSSGKEHIYVWEENAGEIHEDEAAVRIAKAIMGKNICFTKPEEGKSVLQAAHKGLFKVERDLLFEINSINDVTIPTIPNDYRVEPGQKVASARIVPLVTREENILKVERLCNLRGPVLHVEPFRKLRVGVIITGNEVCKGRIHDKFGPVIENKMEYFKAEILGKDYCLDEAGAVEKKILTYLERKADLIMVTGGMSVDPDDLTPGAIKNTGAQIVSYGLPVQPGNMFMLAYLKDVPVLGIPSAAVYCKTTVLDVVLPKIFVGETINKKDLITMSEGGLCMGCESCHYPICYFGR</sequence>
<accession>A0ABZ3ILM4</accession>
<dbReference type="RefSeq" id="WP_373665497.1">
    <property type="nucleotide sequence ID" value="NZ_CP155573.1"/>
</dbReference>
<keyword evidence="1" id="KW-0479">Metal-binding</keyword>
<proteinExistence type="inferred from homology"/>
<gene>
    <name evidence="3" type="ORF">SPSIL_024790</name>
</gene>
<keyword evidence="1" id="KW-0460">Magnesium</keyword>
<evidence type="ECO:0000313" key="3">
    <source>
        <dbReference type="EMBL" id="XFO66329.1"/>
    </source>
</evidence>
<dbReference type="EMBL" id="CP155573">
    <property type="protein sequence ID" value="XFO66329.1"/>
    <property type="molecule type" value="Genomic_DNA"/>
</dbReference>
<comment type="cofactor">
    <cofactor evidence="1">
        <name>Mg(2+)</name>
        <dbReference type="ChEBI" id="CHEBI:18420"/>
    </cofactor>
</comment>
<name>A0ABZ3ILM4_9FIRM</name>
<evidence type="ECO:0000259" key="2">
    <source>
        <dbReference type="SMART" id="SM00852"/>
    </source>
</evidence>
<dbReference type="PANTHER" id="PTHR10192">
    <property type="entry name" value="MOLYBDOPTERIN BIOSYNTHESIS PROTEIN"/>
    <property type="match status" value="1"/>
</dbReference>
<dbReference type="Proteomes" id="UP000216752">
    <property type="component" value="Chromosome"/>
</dbReference>
<dbReference type="SMART" id="SM00852">
    <property type="entry name" value="MoCF_biosynth"/>
    <property type="match status" value="1"/>
</dbReference>
<keyword evidence="1" id="KW-0500">Molybdenum</keyword>
<reference evidence="3" key="1">
    <citation type="submission" date="2024-05" db="EMBL/GenBank/DDBJ databases">
        <title>Isolation and characterization of Sporomusa carbonis sp. nov., a carboxydotrophic hydrogenogen in the genus of Sporomusa isolated from a charcoal burning pile.</title>
        <authorList>
            <person name="Boeer T."/>
            <person name="Rosenbaum F."/>
            <person name="Eysell L."/>
            <person name="Mueller V."/>
            <person name="Daniel R."/>
            <person name="Poehlein A."/>
        </authorList>
    </citation>
    <scope>NUCLEOTIDE SEQUENCE [LARGE SCALE GENOMIC DNA]</scope>
    <source>
        <strain evidence="3">DSM 10669</strain>
    </source>
</reference>
<dbReference type="PANTHER" id="PTHR10192:SF28">
    <property type="entry name" value="MOLYBDOPTERIN MOLYBDENUMTRANSFERASE"/>
    <property type="match status" value="1"/>
</dbReference>
<dbReference type="InterPro" id="IPR038987">
    <property type="entry name" value="MoeA-like"/>
</dbReference>
<evidence type="ECO:0000256" key="1">
    <source>
        <dbReference type="RuleBase" id="RU365090"/>
    </source>
</evidence>
<organism evidence="3 4">
    <name type="scientific">Sporomusa silvacetica DSM 10669</name>
    <dbReference type="NCBI Taxonomy" id="1123289"/>
    <lineage>
        <taxon>Bacteria</taxon>
        <taxon>Bacillati</taxon>
        <taxon>Bacillota</taxon>
        <taxon>Negativicutes</taxon>
        <taxon>Selenomonadales</taxon>
        <taxon>Sporomusaceae</taxon>
        <taxon>Sporomusa</taxon>
    </lineage>
</organism>
<dbReference type="Gene3D" id="3.40.980.10">
    <property type="entry name" value="MoaB/Mog-like domain"/>
    <property type="match status" value="1"/>
</dbReference>